<organism evidence="9 10">
    <name type="scientific">Armadillidium nasatum</name>
    <dbReference type="NCBI Taxonomy" id="96803"/>
    <lineage>
        <taxon>Eukaryota</taxon>
        <taxon>Metazoa</taxon>
        <taxon>Ecdysozoa</taxon>
        <taxon>Arthropoda</taxon>
        <taxon>Crustacea</taxon>
        <taxon>Multicrustacea</taxon>
        <taxon>Malacostraca</taxon>
        <taxon>Eumalacostraca</taxon>
        <taxon>Peracarida</taxon>
        <taxon>Isopoda</taxon>
        <taxon>Oniscidea</taxon>
        <taxon>Crinocheta</taxon>
        <taxon>Armadillidiidae</taxon>
        <taxon>Armadillidium</taxon>
    </lineage>
</organism>
<dbReference type="AlphaFoldDB" id="A0A5N5SRM5"/>
<comment type="subcellular location">
    <subcellularLocation>
        <location evidence="2">Cytoplasm</location>
    </subcellularLocation>
</comment>
<dbReference type="InterPro" id="IPR011009">
    <property type="entry name" value="Kinase-like_dom_sf"/>
</dbReference>
<dbReference type="EMBL" id="SEYY01020993">
    <property type="protein sequence ID" value="KAB7496825.1"/>
    <property type="molecule type" value="Genomic_DNA"/>
</dbReference>
<dbReference type="InterPro" id="IPR050839">
    <property type="entry name" value="Rho-assoc_Ser/Thr_Kinase"/>
</dbReference>
<evidence type="ECO:0000256" key="5">
    <source>
        <dbReference type="ARBA" id="ARBA00022842"/>
    </source>
</evidence>
<dbReference type="InterPro" id="IPR000719">
    <property type="entry name" value="Prot_kinase_dom"/>
</dbReference>
<evidence type="ECO:0000313" key="9">
    <source>
        <dbReference type="EMBL" id="KAB7496825.1"/>
    </source>
</evidence>
<name>A0A5N5SRM5_9CRUS</name>
<dbReference type="PANTHER" id="PTHR22988">
    <property type="entry name" value="MYOTONIC DYSTROPHY S/T KINASE-RELATED"/>
    <property type="match status" value="1"/>
</dbReference>
<evidence type="ECO:0000256" key="2">
    <source>
        <dbReference type="ARBA" id="ARBA00004496"/>
    </source>
</evidence>
<evidence type="ECO:0000256" key="7">
    <source>
        <dbReference type="SAM" id="MobiDB-lite"/>
    </source>
</evidence>
<keyword evidence="10" id="KW-1185">Reference proteome</keyword>
<feature type="region of interest" description="Disordered" evidence="7">
    <location>
        <begin position="1"/>
        <end position="26"/>
    </location>
</feature>
<dbReference type="CDD" id="cd21778">
    <property type="entry name" value="MobB_LATS1"/>
    <property type="match status" value="1"/>
</dbReference>
<gene>
    <name evidence="9" type="primary">LATS1</name>
    <name evidence="9" type="ORF">Anas_09658</name>
</gene>
<dbReference type="InterPro" id="IPR049761">
    <property type="entry name" value="LATS1-like_MobB"/>
</dbReference>
<evidence type="ECO:0000256" key="4">
    <source>
        <dbReference type="ARBA" id="ARBA00022723"/>
    </source>
</evidence>
<sequence length="681" mass="76519">MNTPPTYNSILPNRQSPTQECRKSPQLTYQTAIVNSHPIAPSAGSPTLPMPPPPVVRGGQTARQAKTPTPIIMQSVKSTQVQKPVLQTAVAPASPPVTTPPPSYASSIQQKQIQSSLIPPQNMQDTPPTTSASLCSYVTSVTTSTTIPTTDPPSYYSTIQAMAAARGYSYMPQPVASIPMQDTPVQELDLSSTPLAHIPISQVTTVDSYYNNPTISQLVGMPPPPPPLPVQKTMHQSPIPERKKISSELEEQRCESKVKVYSPEAYKFFMEQHVENVIKFHDQRKQRKIQLEKEMKKIGLSSKDQLEMRKMLSQKESNYIRLKRAKMNKLMFERIKLIGVGAFGEVALVRKLDTHRLYAMKTLRKADVLKRNQVAHVKAERDILAEADNEWVVKLYYSFQDKDNLYLIMDYIPGGDLMSLLMKFGVFEDSLARFYIGEHGRQDSIDPCGDNDIVCRCNDLKPLERRRRRQHLRCLAHSLVGTPNYIAPEVLARSGYTQLCDWWSVGVILYEMLVGQPPFLANTPAETQYKVINWETTLRIPKQADLSAEAKDLILSLCTHPESRLGRNGAQEVRQHPYFGDLNFDAGLRKQTALYIPKIKHPTDTSNFDPIDPDRLRPSEGNESEADWINSSNQPVHGFFEFTFRRFFDSSPGGGSGGSGSSDCERDNQHPINLSKCEIYT</sequence>
<comment type="caution">
    <text evidence="9">The sequence shown here is derived from an EMBL/GenBank/DDBJ whole genome shotgun (WGS) entry which is preliminary data.</text>
</comment>
<keyword evidence="9" id="KW-0808">Transferase</keyword>
<evidence type="ECO:0000259" key="8">
    <source>
        <dbReference type="PROSITE" id="PS50011"/>
    </source>
</evidence>
<dbReference type="GO" id="GO:0005524">
    <property type="term" value="F:ATP binding"/>
    <property type="evidence" value="ECO:0007669"/>
    <property type="project" value="UniProtKB-UniRule"/>
</dbReference>
<evidence type="ECO:0000256" key="1">
    <source>
        <dbReference type="ARBA" id="ARBA00001946"/>
    </source>
</evidence>
<dbReference type="GO" id="GO:0046872">
    <property type="term" value="F:metal ion binding"/>
    <property type="evidence" value="ECO:0007669"/>
    <property type="project" value="UniProtKB-KW"/>
</dbReference>
<dbReference type="GO" id="GO:0005737">
    <property type="term" value="C:cytoplasm"/>
    <property type="evidence" value="ECO:0007669"/>
    <property type="project" value="UniProtKB-SubCell"/>
</dbReference>
<dbReference type="FunFam" id="1.10.510.10:FF:000199">
    <property type="entry name" value="Non-specific serine/threonine protein kinase"/>
    <property type="match status" value="1"/>
</dbReference>
<keyword evidence="6" id="KW-0547">Nucleotide-binding</keyword>
<dbReference type="PROSITE" id="PS50011">
    <property type="entry name" value="PROTEIN_KINASE_DOM"/>
    <property type="match status" value="1"/>
</dbReference>
<evidence type="ECO:0000313" key="10">
    <source>
        <dbReference type="Proteomes" id="UP000326759"/>
    </source>
</evidence>
<feature type="region of interest" description="Disordered" evidence="7">
    <location>
        <begin position="604"/>
        <end position="632"/>
    </location>
</feature>
<keyword evidence="3" id="KW-0963">Cytoplasm</keyword>
<comment type="cofactor">
    <cofactor evidence="1">
        <name>Mg(2+)</name>
        <dbReference type="ChEBI" id="CHEBI:18420"/>
    </cofactor>
</comment>
<dbReference type="InterPro" id="IPR017441">
    <property type="entry name" value="Protein_kinase_ATP_BS"/>
</dbReference>
<dbReference type="Gene3D" id="1.10.510.10">
    <property type="entry name" value="Transferase(Phosphotransferase) domain 1"/>
    <property type="match status" value="1"/>
</dbReference>
<dbReference type="SUPFAM" id="SSF56112">
    <property type="entry name" value="Protein kinase-like (PK-like)"/>
    <property type="match status" value="1"/>
</dbReference>
<dbReference type="Gene3D" id="3.30.200.20">
    <property type="entry name" value="Phosphorylase Kinase, domain 1"/>
    <property type="match status" value="2"/>
</dbReference>
<feature type="domain" description="Protein kinase" evidence="8">
    <location>
        <begin position="332"/>
        <end position="579"/>
    </location>
</feature>
<dbReference type="Pfam" id="PF00069">
    <property type="entry name" value="Pkinase"/>
    <property type="match status" value="2"/>
</dbReference>
<keyword evidence="6" id="KW-0067">ATP-binding</keyword>
<dbReference type="Proteomes" id="UP000326759">
    <property type="component" value="Unassembled WGS sequence"/>
</dbReference>
<feature type="binding site" evidence="6">
    <location>
        <position position="361"/>
    </location>
    <ligand>
        <name>ATP</name>
        <dbReference type="ChEBI" id="CHEBI:30616"/>
    </ligand>
</feature>
<dbReference type="GO" id="GO:0071944">
    <property type="term" value="C:cell periphery"/>
    <property type="evidence" value="ECO:0007669"/>
    <property type="project" value="UniProtKB-ARBA"/>
</dbReference>
<proteinExistence type="predicted"/>
<evidence type="ECO:0000256" key="3">
    <source>
        <dbReference type="ARBA" id="ARBA00022490"/>
    </source>
</evidence>
<evidence type="ECO:0000256" key="6">
    <source>
        <dbReference type="PROSITE-ProRule" id="PRU10141"/>
    </source>
</evidence>
<reference evidence="9 10" key="1">
    <citation type="journal article" date="2019" name="PLoS Biol.">
        <title>Sex chromosomes control vertical transmission of feminizing Wolbachia symbionts in an isopod.</title>
        <authorList>
            <person name="Becking T."/>
            <person name="Chebbi M.A."/>
            <person name="Giraud I."/>
            <person name="Moumen B."/>
            <person name="Laverre T."/>
            <person name="Caubet Y."/>
            <person name="Peccoud J."/>
            <person name="Gilbert C."/>
            <person name="Cordaux R."/>
        </authorList>
    </citation>
    <scope>NUCLEOTIDE SEQUENCE [LARGE SCALE GENOMIC DNA]</scope>
    <source>
        <strain evidence="9">ANa2</strain>
        <tissue evidence="9">Whole body excluding digestive tract and cuticle</tissue>
    </source>
</reference>
<keyword evidence="4" id="KW-0479">Metal-binding</keyword>
<dbReference type="PROSITE" id="PS00107">
    <property type="entry name" value="PROTEIN_KINASE_ATP"/>
    <property type="match status" value="1"/>
</dbReference>
<accession>A0A5N5SRM5</accession>
<dbReference type="FunFam" id="3.30.200.20:FF:000391">
    <property type="entry name" value="Large tumor suppressor kinase 1"/>
    <property type="match status" value="1"/>
</dbReference>
<keyword evidence="9" id="KW-0418">Kinase</keyword>
<dbReference type="GO" id="GO:1900181">
    <property type="term" value="P:negative regulation of protein localization to nucleus"/>
    <property type="evidence" value="ECO:0007669"/>
    <property type="project" value="UniProtKB-ARBA"/>
</dbReference>
<dbReference type="OrthoDB" id="3638488at2759"/>
<dbReference type="GO" id="GO:0004674">
    <property type="term" value="F:protein serine/threonine kinase activity"/>
    <property type="evidence" value="ECO:0007669"/>
    <property type="project" value="UniProtKB-ARBA"/>
</dbReference>
<protein>
    <submittedName>
        <fullName evidence="9">Serine/threonine-protein kinase LATS1</fullName>
    </submittedName>
</protein>
<keyword evidence="5" id="KW-0460">Magnesium</keyword>